<organism evidence="1 2">
    <name type="scientific">Collybiopsis confluens</name>
    <dbReference type="NCBI Taxonomy" id="2823264"/>
    <lineage>
        <taxon>Eukaryota</taxon>
        <taxon>Fungi</taxon>
        <taxon>Dikarya</taxon>
        <taxon>Basidiomycota</taxon>
        <taxon>Agaricomycotina</taxon>
        <taxon>Agaricomycetes</taxon>
        <taxon>Agaricomycetidae</taxon>
        <taxon>Agaricales</taxon>
        <taxon>Marasmiineae</taxon>
        <taxon>Omphalotaceae</taxon>
        <taxon>Collybiopsis</taxon>
    </lineage>
</organism>
<dbReference type="PANTHER" id="PTHR38045:SF1">
    <property type="entry name" value="HEPARINASE II_III-LIKE PROTEIN"/>
    <property type="match status" value="1"/>
</dbReference>
<comment type="caution">
    <text evidence="1">The sequence shown here is derived from an EMBL/GenBank/DDBJ whole genome shotgun (WGS) entry which is preliminary data.</text>
</comment>
<dbReference type="Proteomes" id="UP000518752">
    <property type="component" value="Unassembled WGS sequence"/>
</dbReference>
<dbReference type="EMBL" id="JAACJN010000037">
    <property type="protein sequence ID" value="KAF5386313.1"/>
    <property type="molecule type" value="Genomic_DNA"/>
</dbReference>
<keyword evidence="2" id="KW-1185">Reference proteome</keyword>
<evidence type="ECO:0000313" key="2">
    <source>
        <dbReference type="Proteomes" id="UP000518752"/>
    </source>
</evidence>
<dbReference type="PANTHER" id="PTHR38045">
    <property type="entry name" value="CHROMOSOME 1, WHOLE GENOME SHOTGUN SEQUENCE"/>
    <property type="match status" value="1"/>
</dbReference>
<evidence type="ECO:0000313" key="1">
    <source>
        <dbReference type="EMBL" id="KAF5386313.1"/>
    </source>
</evidence>
<name>A0A8H5HMY8_9AGAR</name>
<dbReference type="OrthoDB" id="3476529at2759"/>
<dbReference type="Gene3D" id="1.50.10.100">
    <property type="entry name" value="Chondroitin AC/alginate lyase"/>
    <property type="match status" value="1"/>
</dbReference>
<protein>
    <submittedName>
        <fullName evidence="1">Uncharacterized protein</fullName>
    </submittedName>
</protein>
<dbReference type="SUPFAM" id="SSF48230">
    <property type="entry name" value="Chondroitin AC/alginate lyase"/>
    <property type="match status" value="1"/>
</dbReference>
<dbReference type="InterPro" id="IPR008929">
    <property type="entry name" value="Chondroitin_lyas"/>
</dbReference>
<reference evidence="1 2" key="1">
    <citation type="journal article" date="2020" name="ISME J.">
        <title>Uncovering the hidden diversity of litter-decomposition mechanisms in mushroom-forming fungi.</title>
        <authorList>
            <person name="Floudas D."/>
            <person name="Bentzer J."/>
            <person name="Ahren D."/>
            <person name="Johansson T."/>
            <person name="Persson P."/>
            <person name="Tunlid A."/>
        </authorList>
    </citation>
    <scope>NUCLEOTIDE SEQUENCE [LARGE SCALE GENOMIC DNA]</scope>
    <source>
        <strain evidence="1 2">CBS 406.79</strain>
    </source>
</reference>
<gene>
    <name evidence="1" type="ORF">D9757_008619</name>
</gene>
<dbReference type="AlphaFoldDB" id="A0A8H5HMY8"/>
<accession>A0A8H5HMY8</accession>
<proteinExistence type="predicted"/>
<sequence length="124" mass="13988">MSLQHMTLPPVVYHLDNSSGILDNSCEVKMQIKAFAYVYRFTNDSSVLDRAWSEVSNVFSSSFGPSTDKWNSGHFLNLAEMSAALAIAYDWLYNAWSSDQRGQILNALNTFGSTMVLRRIRTPL</sequence>